<feature type="region of interest" description="Disordered" evidence="1">
    <location>
        <begin position="1"/>
        <end position="70"/>
    </location>
</feature>
<gene>
    <name evidence="2" type="ORF">N783_05515</name>
</gene>
<evidence type="ECO:0000313" key="2">
    <source>
        <dbReference type="EMBL" id="KGX89589.1"/>
    </source>
</evidence>
<dbReference type="eggNOG" id="ENOG502ZPA5">
    <property type="taxonomic scope" value="Bacteria"/>
</dbReference>
<name>A0A0A5GC58_9BACI</name>
<dbReference type="OrthoDB" id="2971589at2"/>
<dbReference type="EMBL" id="AVPF01000014">
    <property type="protein sequence ID" value="KGX89589.1"/>
    <property type="molecule type" value="Genomic_DNA"/>
</dbReference>
<evidence type="ECO:0000313" key="3">
    <source>
        <dbReference type="Proteomes" id="UP000030403"/>
    </source>
</evidence>
<protein>
    <submittedName>
        <fullName evidence="2">Uncharacterized protein</fullName>
    </submittedName>
</protein>
<keyword evidence="3" id="KW-1185">Reference proteome</keyword>
<organism evidence="2 3">
    <name type="scientific">Pontibacillus marinus BH030004 = DSM 16465</name>
    <dbReference type="NCBI Taxonomy" id="1385511"/>
    <lineage>
        <taxon>Bacteria</taxon>
        <taxon>Bacillati</taxon>
        <taxon>Bacillota</taxon>
        <taxon>Bacilli</taxon>
        <taxon>Bacillales</taxon>
        <taxon>Bacillaceae</taxon>
        <taxon>Pontibacillus</taxon>
    </lineage>
</organism>
<feature type="compositionally biased region" description="Basic and acidic residues" evidence="1">
    <location>
        <begin position="38"/>
        <end position="70"/>
    </location>
</feature>
<dbReference type="RefSeq" id="WP_027445573.1">
    <property type="nucleotide sequence ID" value="NZ_AULJ01000012.1"/>
</dbReference>
<feature type="compositionally biased region" description="Basic and acidic residues" evidence="1">
    <location>
        <begin position="1"/>
        <end position="24"/>
    </location>
</feature>
<accession>A0A0A5GC58</accession>
<sequence>MPDNSRTTHTETSPHPDGEKEGKVNDSVGKQIGISVEANREWNTEKQKLELKPDEDMKEFKEIMERNNGQ</sequence>
<proteinExistence type="predicted"/>
<dbReference type="AlphaFoldDB" id="A0A0A5GC58"/>
<evidence type="ECO:0000256" key="1">
    <source>
        <dbReference type="SAM" id="MobiDB-lite"/>
    </source>
</evidence>
<dbReference type="Proteomes" id="UP000030403">
    <property type="component" value="Unassembled WGS sequence"/>
</dbReference>
<comment type="caution">
    <text evidence="2">The sequence shown here is derived from an EMBL/GenBank/DDBJ whole genome shotgun (WGS) entry which is preliminary data.</text>
</comment>
<reference evidence="2 3" key="1">
    <citation type="submission" date="2013-08" db="EMBL/GenBank/DDBJ databases">
        <authorList>
            <person name="Huang J."/>
            <person name="Wang G."/>
        </authorList>
    </citation>
    <scope>NUCLEOTIDE SEQUENCE [LARGE SCALE GENOMIC DNA]</scope>
    <source>
        <strain evidence="2 3">BH030004</strain>
    </source>
</reference>